<dbReference type="HOGENOM" id="CLU_899145_0_0_11"/>
<keyword evidence="1" id="KW-0472">Membrane</keyword>
<evidence type="ECO:0000256" key="1">
    <source>
        <dbReference type="SAM" id="Phobius"/>
    </source>
</evidence>
<keyword evidence="3" id="KW-1185">Reference proteome</keyword>
<protein>
    <submittedName>
        <fullName evidence="2">Tat pathway signal sequence domain protein</fullName>
    </submittedName>
</protein>
<sequence>MFLLAHHHEAIDVLTACEEILLHELALAATLTTIVTASLFLGLKTGGAFHIGDLIDVLLLAGAASQLLIVLLITALGILASAAATATAGNGLLLVIITVALIAIIATATGIVTIVLGGLAVVVGSTGLVAGATATATAGTGAGGVGLFVVLLFSNRRVRNVIQLEVFLNLLDFGGSTALLGVQAARTARTARIGLVISVEIILSLIPATVIAAVIAVIVIIAVIMIAVIAAVRPAGTRRAFLVIGLILTGAGATRRAGTLFAIIFLIITIITSHVREHRLLEQQGSHRLATTGGFMPCRQRINHIQHALIGVFFARVFRRTAAASTTGRAGLVIAVIAVIRSGTTATHRTIAILIGVVDRSTAAR</sequence>
<gene>
    <name evidence="2" type="ORF">BIFBRE_04318</name>
</gene>
<feature type="transmembrane region" description="Helical" evidence="1">
    <location>
        <begin position="21"/>
        <end position="43"/>
    </location>
</feature>
<keyword evidence="1" id="KW-0812">Transmembrane</keyword>
<dbReference type="Proteomes" id="UP000003191">
    <property type="component" value="Unassembled WGS sequence"/>
</dbReference>
<dbReference type="EMBL" id="ACCG02000012">
    <property type="protein sequence ID" value="EFE88444.1"/>
    <property type="molecule type" value="Genomic_DNA"/>
</dbReference>
<feature type="transmembrane region" description="Helical" evidence="1">
    <location>
        <begin position="128"/>
        <end position="154"/>
    </location>
</feature>
<feature type="transmembrane region" description="Helical" evidence="1">
    <location>
        <begin position="241"/>
        <end position="271"/>
    </location>
</feature>
<feature type="transmembrane region" description="Helical" evidence="1">
    <location>
        <begin position="55"/>
        <end position="80"/>
    </location>
</feature>
<proteinExistence type="predicted"/>
<reference evidence="2 3" key="1">
    <citation type="submission" date="2010-02" db="EMBL/GenBank/DDBJ databases">
        <authorList>
            <person name="Weinstock G."/>
            <person name="Sodergren E."/>
            <person name="Clifton S."/>
            <person name="Fulton L."/>
            <person name="Fulton B."/>
            <person name="Courtney L."/>
            <person name="Fronick C."/>
            <person name="Harrison M."/>
            <person name="Strong C."/>
            <person name="Farmer C."/>
            <person name="Delahaunty K."/>
            <person name="Markovic C."/>
            <person name="Hall O."/>
            <person name="Minx P."/>
            <person name="Tomlinson C."/>
            <person name="Mitreva M."/>
            <person name="Nelson J."/>
            <person name="Hou S."/>
            <person name="Wollam A."/>
            <person name="Pepin K.H."/>
            <person name="Johnson M."/>
            <person name="Bhonagiri V."/>
            <person name="Zhang X."/>
            <person name="Suruliraj S."/>
            <person name="Warren W."/>
            <person name="Chinwalla A."/>
            <person name="Mardis E.R."/>
            <person name="Wilson R.K."/>
        </authorList>
    </citation>
    <scope>NUCLEOTIDE SEQUENCE [LARGE SCALE GENOMIC DNA]</scope>
    <source>
        <strain evidence="2 3">DSM 20213</strain>
    </source>
</reference>
<evidence type="ECO:0000313" key="2">
    <source>
        <dbReference type="EMBL" id="EFE88444.1"/>
    </source>
</evidence>
<comment type="caution">
    <text evidence="2">The sequence shown here is derived from an EMBL/GenBank/DDBJ whole genome shotgun (WGS) entry which is preliminary data.</text>
</comment>
<organism evidence="2 3">
    <name type="scientific">Bifidobacterium breve DSM 20213 = JCM 1192</name>
    <dbReference type="NCBI Taxonomy" id="518634"/>
    <lineage>
        <taxon>Bacteria</taxon>
        <taxon>Bacillati</taxon>
        <taxon>Actinomycetota</taxon>
        <taxon>Actinomycetes</taxon>
        <taxon>Bifidobacteriales</taxon>
        <taxon>Bifidobacteriaceae</taxon>
        <taxon>Bifidobacterium</taxon>
    </lineage>
</organism>
<accession>D4BQE8</accession>
<keyword evidence="1" id="KW-1133">Transmembrane helix</keyword>
<feature type="transmembrane region" description="Helical" evidence="1">
    <location>
        <begin position="205"/>
        <end position="229"/>
    </location>
</feature>
<name>D4BQE8_BIFBR</name>
<evidence type="ECO:0000313" key="3">
    <source>
        <dbReference type="Proteomes" id="UP000003191"/>
    </source>
</evidence>
<feature type="transmembrane region" description="Helical" evidence="1">
    <location>
        <begin position="92"/>
        <end position="122"/>
    </location>
</feature>
<dbReference type="AlphaFoldDB" id="D4BQE8"/>